<dbReference type="Gene3D" id="2.60.120.260">
    <property type="entry name" value="Galactose-binding domain-like"/>
    <property type="match status" value="1"/>
</dbReference>
<dbReference type="Gene3D" id="3.60.40.10">
    <property type="entry name" value="PPM-type phosphatase domain"/>
    <property type="match status" value="1"/>
</dbReference>
<gene>
    <name evidence="6" type="ORF">HNP76_002654</name>
</gene>
<dbReference type="EC" id="3.1.3.3" evidence="6"/>
<feature type="transmembrane region" description="Helical" evidence="3">
    <location>
        <begin position="225"/>
        <end position="246"/>
    </location>
</feature>
<dbReference type="RefSeq" id="WP_184661314.1">
    <property type="nucleotide sequence ID" value="NZ_CP031518.1"/>
</dbReference>
<feature type="transmembrane region" description="Helical" evidence="3">
    <location>
        <begin position="290"/>
        <end position="309"/>
    </location>
</feature>
<dbReference type="InterPro" id="IPR001932">
    <property type="entry name" value="PPM-type_phosphatase-like_dom"/>
</dbReference>
<feature type="region of interest" description="Disordered" evidence="2">
    <location>
        <begin position="706"/>
        <end position="744"/>
    </location>
</feature>
<dbReference type="InterPro" id="IPR052016">
    <property type="entry name" value="Bact_Sigma-Reg"/>
</dbReference>
<feature type="chain" id="PRO_5030897483" evidence="4">
    <location>
        <begin position="30"/>
        <end position="744"/>
    </location>
</feature>
<dbReference type="Pfam" id="PF07228">
    <property type="entry name" value="SpoIIE"/>
    <property type="match status" value="1"/>
</dbReference>
<evidence type="ECO:0000313" key="6">
    <source>
        <dbReference type="EMBL" id="MBB5227256.1"/>
    </source>
</evidence>
<name>A0A7W8GBI0_9SPIR</name>
<reference evidence="6 7" key="1">
    <citation type="submission" date="2020-08" db="EMBL/GenBank/DDBJ databases">
        <title>Genomic Encyclopedia of Type Strains, Phase IV (KMG-IV): sequencing the most valuable type-strain genomes for metagenomic binning, comparative biology and taxonomic classification.</title>
        <authorList>
            <person name="Goeker M."/>
        </authorList>
    </citation>
    <scope>NUCLEOTIDE SEQUENCE [LARGE SCALE GENOMIC DNA]</scope>
    <source>
        <strain evidence="6 7">DSM 103462</strain>
    </source>
</reference>
<feature type="transmembrane region" description="Helical" evidence="3">
    <location>
        <begin position="347"/>
        <end position="367"/>
    </location>
</feature>
<dbReference type="GO" id="GO:0016791">
    <property type="term" value="F:phosphatase activity"/>
    <property type="evidence" value="ECO:0007669"/>
    <property type="project" value="TreeGrafter"/>
</dbReference>
<feature type="compositionally biased region" description="Acidic residues" evidence="2">
    <location>
        <begin position="706"/>
        <end position="732"/>
    </location>
</feature>
<dbReference type="EMBL" id="JACHFQ010000009">
    <property type="protein sequence ID" value="MBB5227256.1"/>
    <property type="molecule type" value="Genomic_DNA"/>
</dbReference>
<feature type="transmembrane region" description="Helical" evidence="3">
    <location>
        <begin position="315"/>
        <end position="335"/>
    </location>
</feature>
<feature type="transmembrane region" description="Helical" evidence="3">
    <location>
        <begin position="266"/>
        <end position="283"/>
    </location>
</feature>
<dbReference type="SUPFAM" id="SSF81606">
    <property type="entry name" value="PP2C-like"/>
    <property type="match status" value="1"/>
</dbReference>
<feature type="transmembrane region" description="Helical" evidence="3">
    <location>
        <begin position="379"/>
        <end position="400"/>
    </location>
</feature>
<dbReference type="AlphaFoldDB" id="A0A7W8GBI0"/>
<keyword evidence="3" id="KW-1133">Transmembrane helix</keyword>
<dbReference type="PANTHER" id="PTHR43156:SF9">
    <property type="entry name" value="HAMP DOMAIN-CONTAINING PROTEIN"/>
    <property type="match status" value="1"/>
</dbReference>
<dbReference type="PROSITE" id="PS51257">
    <property type="entry name" value="PROKAR_LIPOPROTEIN"/>
    <property type="match status" value="1"/>
</dbReference>
<evidence type="ECO:0000256" key="2">
    <source>
        <dbReference type="SAM" id="MobiDB-lite"/>
    </source>
</evidence>
<organism evidence="6 7">
    <name type="scientific">Treponema ruminis</name>
    <dbReference type="NCBI Taxonomy" id="744515"/>
    <lineage>
        <taxon>Bacteria</taxon>
        <taxon>Pseudomonadati</taxon>
        <taxon>Spirochaetota</taxon>
        <taxon>Spirochaetia</taxon>
        <taxon>Spirochaetales</taxon>
        <taxon>Treponemataceae</taxon>
        <taxon>Treponema</taxon>
    </lineage>
</organism>
<keyword evidence="1 6" id="KW-0378">Hydrolase</keyword>
<keyword evidence="3" id="KW-0812">Transmembrane</keyword>
<proteinExistence type="predicted"/>
<feature type="transmembrane region" description="Helical" evidence="3">
    <location>
        <begin position="193"/>
        <end position="213"/>
    </location>
</feature>
<keyword evidence="7" id="KW-1185">Reference proteome</keyword>
<evidence type="ECO:0000259" key="5">
    <source>
        <dbReference type="SMART" id="SM00331"/>
    </source>
</evidence>
<accession>A0A7W8GBI0</accession>
<feature type="compositionally biased region" description="Basic and acidic residues" evidence="2">
    <location>
        <begin position="733"/>
        <end position="744"/>
    </location>
</feature>
<comment type="caution">
    <text evidence="6">The sequence shown here is derived from an EMBL/GenBank/DDBJ whole genome shotgun (WGS) entry which is preliminary data.</text>
</comment>
<dbReference type="Proteomes" id="UP000518887">
    <property type="component" value="Unassembled WGS sequence"/>
</dbReference>
<dbReference type="SMART" id="SM00331">
    <property type="entry name" value="PP2C_SIG"/>
    <property type="match status" value="1"/>
</dbReference>
<evidence type="ECO:0000256" key="3">
    <source>
        <dbReference type="SAM" id="Phobius"/>
    </source>
</evidence>
<evidence type="ECO:0000256" key="1">
    <source>
        <dbReference type="ARBA" id="ARBA00022801"/>
    </source>
</evidence>
<dbReference type="PANTHER" id="PTHR43156">
    <property type="entry name" value="STAGE II SPORULATION PROTEIN E-RELATED"/>
    <property type="match status" value="1"/>
</dbReference>
<keyword evidence="4" id="KW-0732">Signal</keyword>
<evidence type="ECO:0000313" key="7">
    <source>
        <dbReference type="Proteomes" id="UP000518887"/>
    </source>
</evidence>
<evidence type="ECO:0000256" key="4">
    <source>
        <dbReference type="SAM" id="SignalP"/>
    </source>
</evidence>
<protein>
    <submittedName>
        <fullName evidence="6">Sigma-B regulation protein RsbU (Phosphoserine phosphatase)</fullName>
        <ecNumber evidence="6">3.1.3.3</ecNumber>
    </submittedName>
</protein>
<feature type="domain" description="PPM-type phosphatase" evidence="5">
    <location>
        <begin position="467"/>
        <end position="699"/>
    </location>
</feature>
<feature type="signal peptide" evidence="4">
    <location>
        <begin position="1"/>
        <end position="29"/>
    </location>
</feature>
<dbReference type="InterPro" id="IPR036457">
    <property type="entry name" value="PPM-type-like_dom_sf"/>
</dbReference>
<keyword evidence="3" id="KW-0472">Membrane</keyword>
<sequence length="744" mass="85321">MRTFKFFANRLFYLLLALSSALFFSCGHNDTPRIYIGDTFHYWESDADSNLGDAMKNAANFKRLEDKCVHNLRHTLGKGEHYVWVRAEFEIPPQFKNQPLGLVIPHLRFAEQVFCNGVFISQYGAFPPHEQSTLFKAHFFSFPLNILKQEGKNIILIKIYAQGRSGISADSFVQPARYAYPNFESINFHHTRIYMFLVGILFLTFILYLSFYLNLKAFKEFRDFAFVNFFTSIFLIPFFATELPAYTNGGLPYVPFIKLTLCMPPYFMVFFATLFAINFLSIKPPLKVNILRWSILALQVLLTLFAPTYDFLIEIFPLMIVLLAMQGLIGAVAVIKEFLGKEKRMAALYFATGFLPLSSTIVVDLTLRLTDNTRTYTYFSIFGWQISIVIFIVMLAFRFASIYKKNERLSNHLKEEVAARTSDLQYANNELSDLNERLEKDKHRSDMDLEMASIVQRKFLPKPNRHFRGWEISVCYSPQAKVSGDFYDYYSFNDTLNGITLFDVSGHGLSASLVTMLSKNIISRVFQTGFRRKEPVDKILNKINNLILAEKGDIENYMTGVLCRFDDSENPARCKVELGNAGHPYPLKYSVSDNEVYELKGNDGKQHYGAIGMKGITVSFARSNFFMATGDILLLYTDGLTESTNSKQEQFGLKAIKEIVKKHHAKSSNEILGLIMEKLDEFTEYRGFEDDLTVIIVKRKNVSEYVEDEDHEDSFDDNVEELEDAGPEDLENAETKVEGSDTDE</sequence>